<evidence type="ECO:0000259" key="9">
    <source>
        <dbReference type="PROSITE" id="PS51032"/>
    </source>
</evidence>
<dbReference type="PROSITE" id="PS51032">
    <property type="entry name" value="AP2_ERF"/>
    <property type="match status" value="1"/>
</dbReference>
<accession>A0AAW1HR63</accession>
<dbReference type="PANTHER" id="PTHR31985">
    <property type="entry name" value="ETHYLENE-RESPONSIVE TRANSCRIPTION FACTOR ERF042-RELATED"/>
    <property type="match status" value="1"/>
</dbReference>
<dbReference type="Proteomes" id="UP001443914">
    <property type="component" value="Unassembled WGS sequence"/>
</dbReference>
<feature type="region of interest" description="Disordered" evidence="8">
    <location>
        <begin position="1"/>
        <end position="21"/>
    </location>
</feature>
<evidence type="ECO:0000256" key="6">
    <source>
        <dbReference type="ARBA" id="ARBA00023242"/>
    </source>
</evidence>
<comment type="subcellular location">
    <subcellularLocation>
        <location evidence="1">Nucleus</location>
    </subcellularLocation>
</comment>
<evidence type="ECO:0000256" key="4">
    <source>
        <dbReference type="ARBA" id="ARBA00023159"/>
    </source>
</evidence>
<name>A0AAW1HR63_SAPOF</name>
<comment type="caution">
    <text evidence="10">The sequence shown here is derived from an EMBL/GenBank/DDBJ whole genome shotgun (WGS) entry which is preliminary data.</text>
</comment>
<comment type="similarity">
    <text evidence="7">Belongs to the AP2/ERF transcription factor family. ERF subfamily.</text>
</comment>
<proteinExistence type="inferred from homology"/>
<evidence type="ECO:0000256" key="3">
    <source>
        <dbReference type="ARBA" id="ARBA00023125"/>
    </source>
</evidence>
<dbReference type="SMART" id="SM00380">
    <property type="entry name" value="AP2"/>
    <property type="match status" value="1"/>
</dbReference>
<protein>
    <recommendedName>
        <fullName evidence="9">AP2/ERF domain-containing protein</fullName>
    </recommendedName>
</protein>
<sequence length="201" mass="22122">MEQSITNLNISPRGGTGSRYRGVRKRKWGKWVSEIRKPGTKTRIWLGSFDTQEMAAIAYDVAAFHFRGSNTQLNFPELITSMPRPASSGADDVRRAALEAAGIMQTNQLSAISQPASSSVPMHLGEVTVQPSFVMGNDPTRVALSPWQIEAINDAPLDSPKMTPGVTEALMLNDPFLFPSTNACEMSGWAYEEVLDDFLWN</sequence>
<dbReference type="InterPro" id="IPR036955">
    <property type="entry name" value="AP2/ERF_dom_sf"/>
</dbReference>
<dbReference type="GO" id="GO:0005634">
    <property type="term" value="C:nucleus"/>
    <property type="evidence" value="ECO:0007669"/>
    <property type="project" value="UniProtKB-SubCell"/>
</dbReference>
<dbReference type="CDD" id="cd00018">
    <property type="entry name" value="AP2"/>
    <property type="match status" value="1"/>
</dbReference>
<reference evidence="10" key="1">
    <citation type="submission" date="2024-03" db="EMBL/GenBank/DDBJ databases">
        <title>WGS assembly of Saponaria officinalis var. Norfolk2.</title>
        <authorList>
            <person name="Jenkins J."/>
            <person name="Shu S."/>
            <person name="Grimwood J."/>
            <person name="Barry K."/>
            <person name="Goodstein D."/>
            <person name="Schmutz J."/>
            <person name="Leebens-Mack J."/>
            <person name="Osbourn A."/>
        </authorList>
    </citation>
    <scope>NUCLEOTIDE SEQUENCE [LARGE SCALE GENOMIC DNA]</scope>
    <source>
        <strain evidence="10">JIC</strain>
    </source>
</reference>
<keyword evidence="5" id="KW-0804">Transcription</keyword>
<dbReference type="PANTHER" id="PTHR31985:SF111">
    <property type="entry name" value="ETHYLENE-RESPONSIVE TRANSCRIPTION FACTOR ERF021"/>
    <property type="match status" value="1"/>
</dbReference>
<keyword evidence="2" id="KW-0805">Transcription regulation</keyword>
<dbReference type="GO" id="GO:0003700">
    <property type="term" value="F:DNA-binding transcription factor activity"/>
    <property type="evidence" value="ECO:0007669"/>
    <property type="project" value="InterPro"/>
</dbReference>
<dbReference type="PRINTS" id="PR00367">
    <property type="entry name" value="ETHRSPELEMNT"/>
</dbReference>
<dbReference type="FunFam" id="3.30.730.10:FF:000001">
    <property type="entry name" value="Ethylene-responsive transcription factor 2"/>
    <property type="match status" value="1"/>
</dbReference>
<gene>
    <name evidence="10" type="ORF">RND81_11G206900</name>
</gene>
<evidence type="ECO:0000256" key="7">
    <source>
        <dbReference type="ARBA" id="ARBA00024343"/>
    </source>
</evidence>
<dbReference type="Gene3D" id="3.30.730.10">
    <property type="entry name" value="AP2/ERF domain"/>
    <property type="match status" value="1"/>
</dbReference>
<dbReference type="InterPro" id="IPR051032">
    <property type="entry name" value="AP2/ERF_TF_ERF_subfamily"/>
</dbReference>
<keyword evidence="4" id="KW-0010">Activator</keyword>
<dbReference type="EMBL" id="JBDFQZ010000011">
    <property type="protein sequence ID" value="KAK9678364.1"/>
    <property type="molecule type" value="Genomic_DNA"/>
</dbReference>
<keyword evidence="6" id="KW-0539">Nucleus</keyword>
<evidence type="ECO:0000256" key="2">
    <source>
        <dbReference type="ARBA" id="ARBA00023015"/>
    </source>
</evidence>
<evidence type="ECO:0000256" key="8">
    <source>
        <dbReference type="SAM" id="MobiDB-lite"/>
    </source>
</evidence>
<dbReference type="AlphaFoldDB" id="A0AAW1HR63"/>
<keyword evidence="11" id="KW-1185">Reference proteome</keyword>
<dbReference type="GO" id="GO:0003677">
    <property type="term" value="F:DNA binding"/>
    <property type="evidence" value="ECO:0007669"/>
    <property type="project" value="UniProtKB-KW"/>
</dbReference>
<organism evidence="10 11">
    <name type="scientific">Saponaria officinalis</name>
    <name type="common">Common soapwort</name>
    <name type="synonym">Lychnis saponaria</name>
    <dbReference type="NCBI Taxonomy" id="3572"/>
    <lineage>
        <taxon>Eukaryota</taxon>
        <taxon>Viridiplantae</taxon>
        <taxon>Streptophyta</taxon>
        <taxon>Embryophyta</taxon>
        <taxon>Tracheophyta</taxon>
        <taxon>Spermatophyta</taxon>
        <taxon>Magnoliopsida</taxon>
        <taxon>eudicotyledons</taxon>
        <taxon>Gunneridae</taxon>
        <taxon>Pentapetalae</taxon>
        <taxon>Caryophyllales</taxon>
        <taxon>Caryophyllaceae</taxon>
        <taxon>Caryophylleae</taxon>
        <taxon>Saponaria</taxon>
    </lineage>
</organism>
<dbReference type="InterPro" id="IPR016177">
    <property type="entry name" value="DNA-bd_dom_sf"/>
</dbReference>
<keyword evidence="3" id="KW-0238">DNA-binding</keyword>
<feature type="domain" description="AP2/ERF" evidence="9">
    <location>
        <begin position="19"/>
        <end position="76"/>
    </location>
</feature>
<evidence type="ECO:0000256" key="5">
    <source>
        <dbReference type="ARBA" id="ARBA00023163"/>
    </source>
</evidence>
<evidence type="ECO:0000313" key="11">
    <source>
        <dbReference type="Proteomes" id="UP001443914"/>
    </source>
</evidence>
<dbReference type="SUPFAM" id="SSF54171">
    <property type="entry name" value="DNA-binding domain"/>
    <property type="match status" value="1"/>
</dbReference>
<dbReference type="InterPro" id="IPR001471">
    <property type="entry name" value="AP2/ERF_dom"/>
</dbReference>
<dbReference type="Pfam" id="PF00847">
    <property type="entry name" value="AP2"/>
    <property type="match status" value="1"/>
</dbReference>
<evidence type="ECO:0000313" key="10">
    <source>
        <dbReference type="EMBL" id="KAK9678364.1"/>
    </source>
</evidence>
<evidence type="ECO:0000256" key="1">
    <source>
        <dbReference type="ARBA" id="ARBA00004123"/>
    </source>
</evidence>
<feature type="compositionally biased region" description="Polar residues" evidence="8">
    <location>
        <begin position="1"/>
        <end position="10"/>
    </location>
</feature>